<dbReference type="Proteomes" id="UP000464378">
    <property type="component" value="Chromosome"/>
</dbReference>
<reference evidence="2" key="1">
    <citation type="submission" date="2019-04" db="EMBL/GenBank/DDBJ databases">
        <authorList>
            <consortium name="Science for Life Laboratories"/>
        </authorList>
    </citation>
    <scope>NUCLEOTIDE SEQUENCE</scope>
    <source>
        <strain evidence="2">MBLW1</strain>
    </source>
</reference>
<dbReference type="Pfam" id="PF04233">
    <property type="entry name" value="Phage_Mu_F"/>
    <property type="match status" value="1"/>
</dbReference>
<dbReference type="InParanoid" id="A0A6C2YS55"/>
<accession>A0A6C2YS55</accession>
<name>A0A6C2YS55_9BACT</name>
<dbReference type="EMBL" id="LR593887">
    <property type="protein sequence ID" value="VTS05293.1"/>
    <property type="molecule type" value="Genomic_DNA"/>
</dbReference>
<evidence type="ECO:0000313" key="2">
    <source>
        <dbReference type="EMBL" id="VIP03963.1"/>
    </source>
</evidence>
<dbReference type="KEGG" id="tim:GMBLW1_52300"/>
<feature type="domain" description="Phage head morphogenesis" evidence="1">
    <location>
        <begin position="140"/>
        <end position="254"/>
    </location>
</feature>
<dbReference type="RefSeq" id="WP_162659106.1">
    <property type="nucleotide sequence ID" value="NZ_LR593887.1"/>
</dbReference>
<gene>
    <name evidence="2" type="ORF">GMBLW1_52300</name>
</gene>
<proteinExistence type="predicted"/>
<dbReference type="AlphaFoldDB" id="A0A6C2YS55"/>
<dbReference type="EMBL" id="LR586016">
    <property type="protein sequence ID" value="VIP03963.1"/>
    <property type="molecule type" value="Genomic_DNA"/>
</dbReference>
<dbReference type="InterPro" id="IPR006528">
    <property type="entry name" value="Phage_head_morphogenesis_dom"/>
</dbReference>
<organism evidence="2">
    <name type="scientific">Tuwongella immobilis</name>
    <dbReference type="NCBI Taxonomy" id="692036"/>
    <lineage>
        <taxon>Bacteria</taxon>
        <taxon>Pseudomonadati</taxon>
        <taxon>Planctomycetota</taxon>
        <taxon>Planctomycetia</taxon>
        <taxon>Gemmatales</taxon>
        <taxon>Gemmataceae</taxon>
        <taxon>Tuwongella</taxon>
    </lineage>
</organism>
<protein>
    <recommendedName>
        <fullName evidence="1">Phage head morphogenesis domain-containing protein</fullName>
    </recommendedName>
</protein>
<sequence>MPIDPRHGRRIPSGAGISRLLRAVFARQLREVRAAIAAGNPTPNLARWNSVLVDHIQPMLTLHWHQGGHDAIRRIRQAVRIRERSVSGMRLKSDPSLLASLPLDFDVFRPQVLLAIQQAALQFAASTNATSTRQIDTARQKLREELAAGLEQGEAIARLSQRVQSIFVDPVRATSIAMTEASRAMHAGQIMAAKETGIVSGKRWLASSDSCPRCQALDNQVVGLDEPFHVDSRGGPYAVIDHAPLHPHCMCTVIEVLS</sequence>
<keyword evidence="3" id="KW-1185">Reference proteome</keyword>
<evidence type="ECO:0000259" key="1">
    <source>
        <dbReference type="Pfam" id="PF04233"/>
    </source>
</evidence>
<evidence type="ECO:0000313" key="3">
    <source>
        <dbReference type="Proteomes" id="UP000464378"/>
    </source>
</evidence>